<gene>
    <name evidence="1" type="ORF">ACFPP7_09175</name>
</gene>
<sequence>MNIYKIPEALAPKYKGAGQALAAIAGDQVVGLVYLEDAIPGFDGDTAEALNDDRIGPTVRELSAVGEVIAGTCSAWEFVEL</sequence>
<reference evidence="2" key="1">
    <citation type="journal article" date="2019" name="Int. J. Syst. Evol. Microbiol.">
        <title>The Global Catalogue of Microorganisms (GCM) 10K type strain sequencing project: providing services to taxonomists for standard genome sequencing and annotation.</title>
        <authorList>
            <consortium name="The Broad Institute Genomics Platform"/>
            <consortium name="The Broad Institute Genome Sequencing Center for Infectious Disease"/>
            <person name="Wu L."/>
            <person name="Ma J."/>
        </authorList>
    </citation>
    <scope>NUCLEOTIDE SEQUENCE [LARGE SCALE GENOMIC DNA]</scope>
    <source>
        <strain evidence="2">CGMCC 4.7277</strain>
    </source>
</reference>
<dbReference type="RefSeq" id="WP_068832973.1">
    <property type="nucleotide sequence ID" value="NZ_JBHSMX010000013.1"/>
</dbReference>
<name>A0ABW0Q8L9_9BURK</name>
<accession>A0ABW0Q8L9</accession>
<dbReference type="Proteomes" id="UP001596084">
    <property type="component" value="Unassembled WGS sequence"/>
</dbReference>
<dbReference type="CDD" id="cd22213">
    <property type="entry name" value="AcrIIC1"/>
    <property type="match status" value="1"/>
</dbReference>
<comment type="caution">
    <text evidence="1">The sequence shown here is derived from an EMBL/GenBank/DDBJ whole genome shotgun (WGS) entry which is preliminary data.</text>
</comment>
<organism evidence="1 2">
    <name type="scientific">Polaromonas jejuensis</name>
    <dbReference type="NCBI Taxonomy" id="457502"/>
    <lineage>
        <taxon>Bacteria</taxon>
        <taxon>Pseudomonadati</taxon>
        <taxon>Pseudomonadota</taxon>
        <taxon>Betaproteobacteria</taxon>
        <taxon>Burkholderiales</taxon>
        <taxon>Comamonadaceae</taxon>
        <taxon>Polaromonas</taxon>
    </lineage>
</organism>
<proteinExistence type="predicted"/>
<evidence type="ECO:0000313" key="1">
    <source>
        <dbReference type="EMBL" id="MFC5521085.1"/>
    </source>
</evidence>
<dbReference type="EMBL" id="JBHSMX010000013">
    <property type="protein sequence ID" value="MFC5521085.1"/>
    <property type="molecule type" value="Genomic_DNA"/>
</dbReference>
<evidence type="ECO:0000313" key="2">
    <source>
        <dbReference type="Proteomes" id="UP001596084"/>
    </source>
</evidence>
<keyword evidence="2" id="KW-1185">Reference proteome</keyword>
<protein>
    <submittedName>
        <fullName evidence="1">Uncharacterized protein</fullName>
    </submittedName>
</protein>